<dbReference type="CDD" id="cd02042">
    <property type="entry name" value="ParAB_family"/>
    <property type="match status" value="1"/>
</dbReference>
<dbReference type="PANTHER" id="PTHR13696:SF52">
    <property type="entry name" value="PARA FAMILY PROTEIN CT_582"/>
    <property type="match status" value="1"/>
</dbReference>
<dbReference type="SUPFAM" id="SSF52540">
    <property type="entry name" value="P-loop containing nucleoside triphosphate hydrolases"/>
    <property type="match status" value="1"/>
</dbReference>
<dbReference type="KEGG" id="dwd:DSCW_57900"/>
<proteinExistence type="predicted"/>
<dbReference type="InterPro" id="IPR025669">
    <property type="entry name" value="AAA_dom"/>
</dbReference>
<dbReference type="Pfam" id="PF13614">
    <property type="entry name" value="AAA_31"/>
    <property type="match status" value="1"/>
</dbReference>
<dbReference type="RefSeq" id="WP_155307016.1">
    <property type="nucleotide sequence ID" value="NZ_AP021875.1"/>
</dbReference>
<dbReference type="Gene3D" id="3.40.50.300">
    <property type="entry name" value="P-loop containing nucleotide triphosphate hydrolases"/>
    <property type="match status" value="1"/>
</dbReference>
<reference evidence="2 3" key="1">
    <citation type="submission" date="2019-11" db="EMBL/GenBank/DDBJ databases">
        <title>Comparative genomics of hydrocarbon-degrading Desulfosarcina strains.</title>
        <authorList>
            <person name="Watanabe M."/>
            <person name="Kojima H."/>
            <person name="Fukui M."/>
        </authorList>
    </citation>
    <scope>NUCLEOTIDE SEQUENCE [LARGE SCALE GENOMIC DNA]</scope>
    <source>
        <strain evidence="2 3">PP31</strain>
    </source>
</reference>
<dbReference type="Proteomes" id="UP000427769">
    <property type="component" value="Chromosome"/>
</dbReference>
<dbReference type="OrthoDB" id="9785810at2"/>
<organism evidence="2 3">
    <name type="scientific">Desulfosarcina widdelii</name>
    <dbReference type="NCBI Taxonomy" id="947919"/>
    <lineage>
        <taxon>Bacteria</taxon>
        <taxon>Pseudomonadati</taxon>
        <taxon>Thermodesulfobacteriota</taxon>
        <taxon>Desulfobacteria</taxon>
        <taxon>Desulfobacterales</taxon>
        <taxon>Desulfosarcinaceae</taxon>
        <taxon>Desulfosarcina</taxon>
    </lineage>
</organism>
<protein>
    <submittedName>
        <fullName evidence="2">Cobyrinic acid a,c-diamide synthase</fullName>
    </submittedName>
</protein>
<gene>
    <name evidence="2" type="ORF">DSCW_57900</name>
</gene>
<evidence type="ECO:0000313" key="2">
    <source>
        <dbReference type="EMBL" id="BBO78373.1"/>
    </source>
</evidence>
<evidence type="ECO:0000259" key="1">
    <source>
        <dbReference type="Pfam" id="PF13614"/>
    </source>
</evidence>
<sequence>MKTIALYSIKGGVGKTAASVNLAYLAASREQTPTLLCDLDPQGASTFYFRIQPKPKHSSRKFLKGGKRIDKAIRGTDYPNLDLLPADLSYRNLDIELNGFSHSRRRLKRLLSRFDGEYTYIFLDCPPNITLVSENIFEAADIILLPMIPTTLSMLTYRKLFSFFEESGLDTGKLHPFLSMVEPRKRMHRDTVREMMANGVNLMNAFIPYNAEVEQMGFHRAPLVHYRPGCAGAKAFANLWRDVKTRLK</sequence>
<dbReference type="InterPro" id="IPR050678">
    <property type="entry name" value="DNA_Partitioning_ATPase"/>
</dbReference>
<accession>A0A5K7ZF80</accession>
<dbReference type="PANTHER" id="PTHR13696">
    <property type="entry name" value="P-LOOP CONTAINING NUCLEOSIDE TRIPHOSPHATE HYDROLASE"/>
    <property type="match status" value="1"/>
</dbReference>
<dbReference type="EMBL" id="AP021875">
    <property type="protein sequence ID" value="BBO78373.1"/>
    <property type="molecule type" value="Genomic_DNA"/>
</dbReference>
<dbReference type="InterPro" id="IPR027417">
    <property type="entry name" value="P-loop_NTPase"/>
</dbReference>
<dbReference type="AlphaFoldDB" id="A0A5K7ZF80"/>
<name>A0A5K7ZF80_9BACT</name>
<keyword evidence="3" id="KW-1185">Reference proteome</keyword>
<feature type="domain" description="AAA" evidence="1">
    <location>
        <begin position="1"/>
        <end position="164"/>
    </location>
</feature>
<evidence type="ECO:0000313" key="3">
    <source>
        <dbReference type="Proteomes" id="UP000427769"/>
    </source>
</evidence>